<evidence type="ECO:0000256" key="4">
    <source>
        <dbReference type="ARBA" id="ARBA00023186"/>
    </source>
</evidence>
<dbReference type="InterPro" id="IPR004226">
    <property type="entry name" value="TBCA"/>
</dbReference>
<name>A0A0R3RRQ8_9BILA</name>
<evidence type="ECO:0000256" key="2">
    <source>
        <dbReference type="ARBA" id="ARBA00006806"/>
    </source>
</evidence>
<reference evidence="8" key="1">
    <citation type="submission" date="2017-02" db="UniProtKB">
        <authorList>
            <consortium name="WormBaseParasite"/>
        </authorList>
    </citation>
    <scope>IDENTIFICATION</scope>
</reference>
<organism evidence="7 8">
    <name type="scientific">Elaeophora elaphi</name>
    <dbReference type="NCBI Taxonomy" id="1147741"/>
    <lineage>
        <taxon>Eukaryota</taxon>
        <taxon>Metazoa</taxon>
        <taxon>Ecdysozoa</taxon>
        <taxon>Nematoda</taxon>
        <taxon>Chromadorea</taxon>
        <taxon>Rhabditida</taxon>
        <taxon>Spirurina</taxon>
        <taxon>Spiruromorpha</taxon>
        <taxon>Filarioidea</taxon>
        <taxon>Onchocercidae</taxon>
        <taxon>Elaeophora</taxon>
    </lineage>
</organism>
<comment type="subunit">
    <text evidence="5 6">Supercomplex made of cofactors A to E. Cofactors A and D function by capturing and stabilizing tubulin in a quasi-native conformation. Cofactor E binds to the cofactor D-tubulin complex; interaction with cofactor C then causes the release of tubulin polypeptides that are committed to the native state.</text>
</comment>
<sequence>MADLTLLRDISIKTGVVKRLVKELCYYEKEEEKLTIKLQAMQADGGADEHIIKKQMELIQETKQMIPECARRLVNSVESLKKVTGEHEAVLQGVPEYVAAVEQIKAGTEEWLKVKEATRAD</sequence>
<evidence type="ECO:0000313" key="7">
    <source>
        <dbReference type="Proteomes" id="UP000050640"/>
    </source>
</evidence>
<dbReference type="AlphaFoldDB" id="A0A0R3RRQ8"/>
<accession>A0A0R3RRQ8</accession>
<dbReference type="Proteomes" id="UP000050640">
    <property type="component" value="Unplaced"/>
</dbReference>
<dbReference type="GO" id="GO:0048487">
    <property type="term" value="F:beta-tubulin binding"/>
    <property type="evidence" value="ECO:0007669"/>
    <property type="project" value="InterPro"/>
</dbReference>
<keyword evidence="4 6" id="KW-0143">Chaperone</keyword>
<comment type="subcellular location">
    <subcellularLocation>
        <location evidence="6">Cytoplasm</location>
        <location evidence="6">Cytoskeleton</location>
    </subcellularLocation>
</comment>
<evidence type="ECO:0000256" key="6">
    <source>
        <dbReference type="RuleBase" id="RU364030"/>
    </source>
</evidence>
<dbReference type="GO" id="GO:0007021">
    <property type="term" value="P:tubulin complex assembly"/>
    <property type="evidence" value="ECO:0007669"/>
    <property type="project" value="UniProtKB-UniRule"/>
</dbReference>
<keyword evidence="7" id="KW-1185">Reference proteome</keyword>
<comment type="function">
    <text evidence="1">Tubulin-folding protein; involved in the early step of the tubulin folding pathway.</text>
</comment>
<dbReference type="GO" id="GO:0007023">
    <property type="term" value="P:post-chaperonin tubulin folding pathway"/>
    <property type="evidence" value="ECO:0007669"/>
    <property type="project" value="UniProtKB-UniRule"/>
</dbReference>
<keyword evidence="6" id="KW-0493">Microtubule</keyword>
<dbReference type="Pfam" id="PF02970">
    <property type="entry name" value="TBCA"/>
    <property type="match status" value="1"/>
</dbReference>
<dbReference type="SUPFAM" id="SSF46988">
    <property type="entry name" value="Tubulin chaperone cofactor A"/>
    <property type="match status" value="1"/>
</dbReference>
<evidence type="ECO:0000313" key="8">
    <source>
        <dbReference type="WBParaSite" id="EEL_0000444401-mRNA-1"/>
    </source>
</evidence>
<proteinExistence type="inferred from homology"/>
<evidence type="ECO:0000256" key="1">
    <source>
        <dbReference type="ARBA" id="ARBA00003046"/>
    </source>
</evidence>
<dbReference type="InterPro" id="IPR036126">
    <property type="entry name" value="TBCA_sf"/>
</dbReference>
<keyword evidence="6" id="KW-0963">Cytoplasm</keyword>
<dbReference type="GO" id="GO:0005829">
    <property type="term" value="C:cytosol"/>
    <property type="evidence" value="ECO:0007669"/>
    <property type="project" value="TreeGrafter"/>
</dbReference>
<dbReference type="PANTHER" id="PTHR21500:SF0">
    <property type="entry name" value="TUBULIN-SPECIFIC CHAPERONE A"/>
    <property type="match status" value="1"/>
</dbReference>
<keyword evidence="6" id="KW-0206">Cytoskeleton</keyword>
<evidence type="ECO:0000256" key="5">
    <source>
        <dbReference type="ARBA" id="ARBA00026055"/>
    </source>
</evidence>
<evidence type="ECO:0000256" key="3">
    <source>
        <dbReference type="ARBA" id="ARBA00015002"/>
    </source>
</evidence>
<dbReference type="GO" id="GO:0005874">
    <property type="term" value="C:microtubule"/>
    <property type="evidence" value="ECO:0007669"/>
    <property type="project" value="UniProtKB-KW"/>
</dbReference>
<protein>
    <recommendedName>
        <fullName evidence="3 6">Tubulin-specific chaperone A</fullName>
    </recommendedName>
</protein>
<dbReference type="WBParaSite" id="EEL_0000444401-mRNA-1">
    <property type="protein sequence ID" value="EEL_0000444401-mRNA-1"/>
    <property type="gene ID" value="EEL_0000444401"/>
</dbReference>
<dbReference type="STRING" id="1147741.A0A0R3RRQ8"/>
<dbReference type="Gene3D" id="1.20.58.90">
    <property type="match status" value="1"/>
</dbReference>
<dbReference type="PANTHER" id="PTHR21500">
    <property type="entry name" value="TUBULIN-SPECIFIC CHAPERONE A"/>
    <property type="match status" value="1"/>
</dbReference>
<comment type="similarity">
    <text evidence="2 6">Belongs to the TBCA family.</text>
</comment>